<dbReference type="PANTHER" id="PTHR35789">
    <property type="entry name" value="SPORE GERMINATION PROTEIN B3"/>
    <property type="match status" value="1"/>
</dbReference>
<comment type="similarity">
    <text evidence="2">Belongs to the GerABKC lipoprotein family.</text>
</comment>
<feature type="signal peptide" evidence="8">
    <location>
        <begin position="1"/>
        <end position="21"/>
    </location>
</feature>
<dbReference type="GO" id="GO:0009847">
    <property type="term" value="P:spore germination"/>
    <property type="evidence" value="ECO:0007669"/>
    <property type="project" value="InterPro"/>
</dbReference>
<feature type="domain" description="Spore germination protein N-terminal" evidence="10">
    <location>
        <begin position="20"/>
        <end position="193"/>
    </location>
</feature>
<sequence>MKKILLVISLCFILTGCGNYAELDKLAIVTGVAIDKDGDDYEISYLVANSPKGQTSSKEGEAKTTVYSGTGETIPDAAMIIEQKSPKKIYLGHVNVVIISEEIAKDGFFKVADWLFRNPEARKQFYLLLAKDEKAKNIIKIISPLESFPSQSIATLLESNRDSISASTTTTYNNFVGYVLEQGADPIVPTITIKGDVKEGSDQSNIETTEPTAYLALGPLAIFKEDKLVGYVKAKESELINLIQNKIKEIKYTLNYNDDDITIDSYNLKTKLSLKDEWHVNLNITGTGNIYNINSDIDISDPKEIEKIEKKWNKSLQKSLKKLIKKMQNEFKSDIFGFGNKIYSTYPQKWNQVKDEWNDKYFKQVKVTINSNLKIPDTGSLKDTLTEAKK</sequence>
<comment type="subcellular location">
    <subcellularLocation>
        <location evidence="1">Membrane</location>
        <topology evidence="1">Lipid-anchor</topology>
    </subcellularLocation>
</comment>
<keyword evidence="6" id="KW-0564">Palmitate</keyword>
<dbReference type="Gene3D" id="3.30.300.210">
    <property type="entry name" value="Nutrient germinant receptor protein C, domain 3"/>
    <property type="match status" value="1"/>
</dbReference>
<dbReference type="Pfam" id="PF05504">
    <property type="entry name" value="Spore_GerAC"/>
    <property type="match status" value="1"/>
</dbReference>
<feature type="chain" id="PRO_5038476912" evidence="8">
    <location>
        <begin position="22"/>
        <end position="390"/>
    </location>
</feature>
<dbReference type="GO" id="GO:0016020">
    <property type="term" value="C:membrane"/>
    <property type="evidence" value="ECO:0007669"/>
    <property type="project" value="UniProtKB-SubCell"/>
</dbReference>
<proteinExistence type="inferred from homology"/>
<gene>
    <name evidence="11" type="ORF">IAB27_03210</name>
</gene>
<dbReference type="PANTHER" id="PTHR35789:SF1">
    <property type="entry name" value="SPORE GERMINATION PROTEIN B3"/>
    <property type="match status" value="1"/>
</dbReference>
<evidence type="ECO:0000259" key="9">
    <source>
        <dbReference type="Pfam" id="PF05504"/>
    </source>
</evidence>
<evidence type="ECO:0000256" key="1">
    <source>
        <dbReference type="ARBA" id="ARBA00004635"/>
    </source>
</evidence>
<reference evidence="11" key="1">
    <citation type="submission" date="2020-10" db="EMBL/GenBank/DDBJ databases">
        <authorList>
            <person name="Gilroy R."/>
        </authorList>
    </citation>
    <scope>NUCLEOTIDE SEQUENCE</scope>
    <source>
        <strain evidence="11">CHK147-3167</strain>
    </source>
</reference>
<reference evidence="11" key="2">
    <citation type="journal article" date="2021" name="PeerJ">
        <title>Extensive microbial diversity within the chicken gut microbiome revealed by metagenomics and culture.</title>
        <authorList>
            <person name="Gilroy R."/>
            <person name="Ravi A."/>
            <person name="Getino M."/>
            <person name="Pursley I."/>
            <person name="Horton D.L."/>
            <person name="Alikhan N.F."/>
            <person name="Baker D."/>
            <person name="Gharbi K."/>
            <person name="Hall N."/>
            <person name="Watson M."/>
            <person name="Adriaenssens E.M."/>
            <person name="Foster-Nyarko E."/>
            <person name="Jarju S."/>
            <person name="Secka A."/>
            <person name="Antonio M."/>
            <person name="Oren A."/>
            <person name="Chaudhuri R.R."/>
            <person name="La Ragione R."/>
            <person name="Hildebrand F."/>
            <person name="Pallen M.J."/>
        </authorList>
    </citation>
    <scope>NUCLEOTIDE SEQUENCE</scope>
    <source>
        <strain evidence="11">CHK147-3167</strain>
    </source>
</reference>
<evidence type="ECO:0000256" key="5">
    <source>
        <dbReference type="ARBA" id="ARBA00023136"/>
    </source>
</evidence>
<dbReference type="InterPro" id="IPR038501">
    <property type="entry name" value="Spore_GerAC_C_sf"/>
</dbReference>
<name>A0A9D0ZQY7_9FIRM</name>
<evidence type="ECO:0000313" key="12">
    <source>
        <dbReference type="Proteomes" id="UP000886786"/>
    </source>
</evidence>
<comment type="caution">
    <text evidence="11">The sequence shown here is derived from an EMBL/GenBank/DDBJ whole genome shotgun (WGS) entry which is preliminary data.</text>
</comment>
<keyword evidence="7" id="KW-0449">Lipoprotein</keyword>
<dbReference type="PROSITE" id="PS51257">
    <property type="entry name" value="PROKAR_LIPOPROTEIN"/>
    <property type="match status" value="1"/>
</dbReference>
<evidence type="ECO:0000256" key="2">
    <source>
        <dbReference type="ARBA" id="ARBA00007886"/>
    </source>
</evidence>
<dbReference type="AlphaFoldDB" id="A0A9D0ZQY7"/>
<evidence type="ECO:0000256" key="8">
    <source>
        <dbReference type="SAM" id="SignalP"/>
    </source>
</evidence>
<dbReference type="NCBIfam" id="TIGR02887">
    <property type="entry name" value="spore_ger_x_C"/>
    <property type="match status" value="1"/>
</dbReference>
<keyword evidence="4 8" id="KW-0732">Signal</keyword>
<evidence type="ECO:0000313" key="11">
    <source>
        <dbReference type="EMBL" id="HIQ90620.1"/>
    </source>
</evidence>
<dbReference type="InterPro" id="IPR057336">
    <property type="entry name" value="GerAC_N"/>
</dbReference>
<dbReference type="InterPro" id="IPR008844">
    <property type="entry name" value="Spore_GerAC-like"/>
</dbReference>
<dbReference type="EMBL" id="DVFV01000063">
    <property type="protein sequence ID" value="HIQ90620.1"/>
    <property type="molecule type" value="Genomic_DNA"/>
</dbReference>
<protein>
    <submittedName>
        <fullName evidence="11">Ger(X)C family spore germination protein</fullName>
    </submittedName>
</protein>
<dbReference type="Pfam" id="PF25198">
    <property type="entry name" value="Spore_GerAC_N"/>
    <property type="match status" value="1"/>
</dbReference>
<organism evidence="11 12">
    <name type="scientific">Candidatus Coprosoma intestinipullorum</name>
    <dbReference type="NCBI Taxonomy" id="2840752"/>
    <lineage>
        <taxon>Bacteria</taxon>
        <taxon>Bacillati</taxon>
        <taxon>Bacillota</taxon>
        <taxon>Bacillota incertae sedis</taxon>
        <taxon>Candidatus Coprosoma</taxon>
    </lineage>
</organism>
<dbReference type="InterPro" id="IPR046953">
    <property type="entry name" value="Spore_GerAC-like_C"/>
</dbReference>
<evidence type="ECO:0000259" key="10">
    <source>
        <dbReference type="Pfam" id="PF25198"/>
    </source>
</evidence>
<evidence type="ECO:0000256" key="4">
    <source>
        <dbReference type="ARBA" id="ARBA00022729"/>
    </source>
</evidence>
<evidence type="ECO:0000256" key="7">
    <source>
        <dbReference type="ARBA" id="ARBA00023288"/>
    </source>
</evidence>
<accession>A0A9D0ZQY7</accession>
<evidence type="ECO:0000256" key="6">
    <source>
        <dbReference type="ARBA" id="ARBA00023139"/>
    </source>
</evidence>
<feature type="domain" description="Spore germination GerAC-like C-terminal" evidence="9">
    <location>
        <begin position="220"/>
        <end position="379"/>
    </location>
</feature>
<evidence type="ECO:0000256" key="3">
    <source>
        <dbReference type="ARBA" id="ARBA00022544"/>
    </source>
</evidence>
<dbReference type="Proteomes" id="UP000886786">
    <property type="component" value="Unassembled WGS sequence"/>
</dbReference>
<keyword evidence="5" id="KW-0472">Membrane</keyword>
<keyword evidence="3" id="KW-0309">Germination</keyword>